<dbReference type="Pfam" id="PF01826">
    <property type="entry name" value="TIL"/>
    <property type="match status" value="1"/>
</dbReference>
<dbReference type="InterPro" id="IPR002919">
    <property type="entry name" value="TIL_dom"/>
</dbReference>
<comment type="caution">
    <text evidence="4">The sequence shown here is derived from an EMBL/GenBank/DDBJ whole genome shotgun (WGS) entry which is preliminary data.</text>
</comment>
<evidence type="ECO:0000313" key="5">
    <source>
        <dbReference type="Proteomes" id="UP000835052"/>
    </source>
</evidence>
<evidence type="ECO:0000256" key="1">
    <source>
        <dbReference type="ARBA" id="ARBA00022900"/>
    </source>
</evidence>
<dbReference type="SUPFAM" id="SSF57567">
    <property type="entry name" value="Serine protease inhibitors"/>
    <property type="match status" value="1"/>
</dbReference>
<dbReference type="EMBL" id="CAJGYM010000197">
    <property type="protein sequence ID" value="CAD6199715.1"/>
    <property type="molecule type" value="Genomic_DNA"/>
</dbReference>
<protein>
    <recommendedName>
        <fullName evidence="3">TIL domain-containing protein</fullName>
    </recommendedName>
</protein>
<name>A0A8S1HTC0_9PELO</name>
<reference evidence="4" key="1">
    <citation type="submission" date="2020-10" db="EMBL/GenBank/DDBJ databases">
        <authorList>
            <person name="Kikuchi T."/>
        </authorList>
    </citation>
    <scope>NUCLEOTIDE SEQUENCE</scope>
    <source>
        <strain evidence="4">NKZ352</strain>
    </source>
</reference>
<feature type="domain" description="TIL" evidence="3">
    <location>
        <begin position="39"/>
        <end position="92"/>
    </location>
</feature>
<evidence type="ECO:0000256" key="2">
    <source>
        <dbReference type="SAM" id="SignalP"/>
    </source>
</evidence>
<evidence type="ECO:0000259" key="3">
    <source>
        <dbReference type="Pfam" id="PF01826"/>
    </source>
</evidence>
<keyword evidence="2" id="KW-0732">Signal</keyword>
<proteinExistence type="predicted"/>
<dbReference type="Gene3D" id="2.10.25.10">
    <property type="entry name" value="Laminin"/>
    <property type="match status" value="1"/>
</dbReference>
<organism evidence="4 5">
    <name type="scientific">Caenorhabditis auriculariae</name>
    <dbReference type="NCBI Taxonomy" id="2777116"/>
    <lineage>
        <taxon>Eukaryota</taxon>
        <taxon>Metazoa</taxon>
        <taxon>Ecdysozoa</taxon>
        <taxon>Nematoda</taxon>
        <taxon>Chromadorea</taxon>
        <taxon>Rhabditida</taxon>
        <taxon>Rhabditina</taxon>
        <taxon>Rhabditomorpha</taxon>
        <taxon>Rhabditoidea</taxon>
        <taxon>Rhabditidae</taxon>
        <taxon>Peloderinae</taxon>
        <taxon>Caenorhabditis</taxon>
    </lineage>
</organism>
<keyword evidence="5" id="KW-1185">Reference proteome</keyword>
<dbReference type="Proteomes" id="UP000835052">
    <property type="component" value="Unassembled WGS sequence"/>
</dbReference>
<feature type="signal peptide" evidence="2">
    <location>
        <begin position="1"/>
        <end position="19"/>
    </location>
</feature>
<dbReference type="AlphaFoldDB" id="A0A8S1HTC0"/>
<dbReference type="InterPro" id="IPR036084">
    <property type="entry name" value="Ser_inhib-like_sf"/>
</dbReference>
<keyword evidence="1" id="KW-0722">Serine protease inhibitor</keyword>
<evidence type="ECO:0000313" key="4">
    <source>
        <dbReference type="EMBL" id="CAD6199715.1"/>
    </source>
</evidence>
<dbReference type="GO" id="GO:0004867">
    <property type="term" value="F:serine-type endopeptidase inhibitor activity"/>
    <property type="evidence" value="ECO:0007669"/>
    <property type="project" value="UniProtKB-KW"/>
</dbReference>
<accession>A0A8S1HTC0</accession>
<sequence length="131" mass="14365">MIKLLTWALFFAMFATAFSRGPYIWDVPKKPVTVAARTCSKNETLTVCGNKCDEICGASKKLCHLYCGPPACTCIPGFARASRLNDAPCISLKDPLCKSPEEKKHCPLGCGPGKTCRPRLCYRPPCGYRCV</sequence>
<gene>
    <name evidence="4" type="ORF">CAUJ_LOCUS15615</name>
</gene>
<feature type="chain" id="PRO_5035900185" description="TIL domain-containing protein" evidence="2">
    <location>
        <begin position="20"/>
        <end position="131"/>
    </location>
</feature>
<keyword evidence="1" id="KW-0646">Protease inhibitor</keyword>